<feature type="region of interest" description="Disordered" evidence="1">
    <location>
        <begin position="288"/>
        <end position="310"/>
    </location>
</feature>
<keyword evidence="3" id="KW-1185">Reference proteome</keyword>
<reference evidence="2 3" key="1">
    <citation type="submission" date="2022-01" db="EMBL/GenBank/DDBJ databases">
        <title>A chromosomal length assembly of Cordylochernes scorpioides.</title>
        <authorList>
            <person name="Zeh D."/>
            <person name="Zeh J."/>
        </authorList>
    </citation>
    <scope>NUCLEOTIDE SEQUENCE [LARGE SCALE GENOMIC DNA]</scope>
    <source>
        <strain evidence="2">IN4F17</strain>
        <tissue evidence="2">Whole Body</tissue>
    </source>
</reference>
<evidence type="ECO:0000313" key="3">
    <source>
        <dbReference type="Proteomes" id="UP001235939"/>
    </source>
</evidence>
<protein>
    <submittedName>
        <fullName evidence="2">Uncharacterized protein</fullName>
    </submittedName>
</protein>
<accession>A0ABY6K3M2</accession>
<evidence type="ECO:0000256" key="1">
    <source>
        <dbReference type="SAM" id="MobiDB-lite"/>
    </source>
</evidence>
<evidence type="ECO:0000313" key="2">
    <source>
        <dbReference type="EMBL" id="UYV63175.1"/>
    </source>
</evidence>
<proteinExistence type="predicted"/>
<organism evidence="2 3">
    <name type="scientific">Cordylochernes scorpioides</name>
    <dbReference type="NCBI Taxonomy" id="51811"/>
    <lineage>
        <taxon>Eukaryota</taxon>
        <taxon>Metazoa</taxon>
        <taxon>Ecdysozoa</taxon>
        <taxon>Arthropoda</taxon>
        <taxon>Chelicerata</taxon>
        <taxon>Arachnida</taxon>
        <taxon>Pseudoscorpiones</taxon>
        <taxon>Cheliferoidea</taxon>
        <taxon>Chernetidae</taxon>
        <taxon>Cordylochernes</taxon>
    </lineage>
</organism>
<sequence>MVAKLIDQQKICGNLPRLSREPWMKELKARKIWENFYSELESWERKEKIPLDDIYDDLTAYLKNLESLSVNTEMADVFLYPLVESSLPLDIIQVWQRNPAVDYGIKEEGAESGDKSDAGGLSFLQDEVKGAERLAFAKENFEGNCSMRATGSQPMTPRKTPPTVSNLFGSAFKRKCIFCQRDNHLSSKCFVASRLTLSERDQKIKEARVCFKCIKEIAFHNLRPIRFPPLIIHKQMVKWKEETWIGEYSNCSSTCSFAMRTTPHGSTGVTPAQLLMCRRLTTRMDRLHSEKNSDEASEEENSPNKFKSPD</sequence>
<dbReference type="Proteomes" id="UP001235939">
    <property type="component" value="Chromosome 02"/>
</dbReference>
<gene>
    <name evidence="2" type="ORF">LAZ67_2003352</name>
</gene>
<name>A0ABY6K3M2_9ARAC</name>
<dbReference type="EMBL" id="CP092864">
    <property type="protein sequence ID" value="UYV63175.1"/>
    <property type="molecule type" value="Genomic_DNA"/>
</dbReference>